<accession>A0A7C9NUI0</accession>
<comment type="subcellular location">
    <subcellularLocation>
        <location evidence="1">Membrane</location>
        <topology evidence="1">Multi-pass membrane protein</topology>
    </subcellularLocation>
</comment>
<feature type="transmembrane region" description="Helical" evidence="6">
    <location>
        <begin position="54"/>
        <end position="74"/>
    </location>
</feature>
<proteinExistence type="predicted"/>
<dbReference type="InterPro" id="IPR052983">
    <property type="entry name" value="MFS_Riboflavin_Transporter"/>
</dbReference>
<organism evidence="8">
    <name type="scientific">Muribaculaceae bacterium Z82</name>
    <dbReference type="NCBI Taxonomy" id="2304548"/>
    <lineage>
        <taxon>Bacteria</taxon>
        <taxon>Pseudomonadati</taxon>
        <taxon>Bacteroidota</taxon>
        <taxon>Bacteroidia</taxon>
        <taxon>Bacteroidales</taxon>
        <taxon>Muribaculaceae</taxon>
    </lineage>
</organism>
<feature type="transmembrane region" description="Helical" evidence="6">
    <location>
        <begin position="307"/>
        <end position="324"/>
    </location>
</feature>
<dbReference type="AlphaFoldDB" id="A0A7C9NUI0"/>
<dbReference type="PROSITE" id="PS50850">
    <property type="entry name" value="MFS"/>
    <property type="match status" value="1"/>
</dbReference>
<feature type="transmembrane region" description="Helical" evidence="6">
    <location>
        <begin position="330"/>
        <end position="352"/>
    </location>
</feature>
<evidence type="ECO:0000256" key="1">
    <source>
        <dbReference type="ARBA" id="ARBA00004141"/>
    </source>
</evidence>
<dbReference type="InterPro" id="IPR020846">
    <property type="entry name" value="MFS_dom"/>
</dbReference>
<dbReference type="GO" id="GO:0016020">
    <property type="term" value="C:membrane"/>
    <property type="evidence" value="ECO:0007669"/>
    <property type="project" value="UniProtKB-SubCell"/>
</dbReference>
<keyword evidence="4 6" id="KW-1133">Transmembrane helix</keyword>
<evidence type="ECO:0000256" key="5">
    <source>
        <dbReference type="ARBA" id="ARBA00023136"/>
    </source>
</evidence>
<feature type="transmembrane region" description="Helical" evidence="6">
    <location>
        <begin position="141"/>
        <end position="164"/>
    </location>
</feature>
<dbReference type="InterPro" id="IPR011701">
    <property type="entry name" value="MFS"/>
</dbReference>
<dbReference type="PANTHER" id="PTHR43385">
    <property type="entry name" value="RIBOFLAVIN TRANSPORTER RIBJ"/>
    <property type="match status" value="1"/>
</dbReference>
<dbReference type="Pfam" id="PF07690">
    <property type="entry name" value="MFS_1"/>
    <property type="match status" value="2"/>
</dbReference>
<feature type="transmembrane region" description="Helical" evidence="6">
    <location>
        <begin position="239"/>
        <end position="261"/>
    </location>
</feature>
<name>A0A7C9NUI0_9BACT</name>
<feature type="transmembrane region" description="Helical" evidence="6">
    <location>
        <begin position="170"/>
        <end position="191"/>
    </location>
</feature>
<feature type="transmembrane region" description="Helical" evidence="6">
    <location>
        <begin position="398"/>
        <end position="417"/>
    </location>
</feature>
<dbReference type="SUPFAM" id="SSF103473">
    <property type="entry name" value="MFS general substrate transporter"/>
    <property type="match status" value="1"/>
</dbReference>
<evidence type="ECO:0000256" key="6">
    <source>
        <dbReference type="SAM" id="Phobius"/>
    </source>
</evidence>
<keyword evidence="3 6" id="KW-0812">Transmembrane</keyword>
<feature type="transmembrane region" description="Helical" evidence="6">
    <location>
        <begin position="108"/>
        <end position="129"/>
    </location>
</feature>
<evidence type="ECO:0000313" key="8">
    <source>
        <dbReference type="EMBL" id="NBI34192.1"/>
    </source>
</evidence>
<dbReference type="PANTHER" id="PTHR43385:SF1">
    <property type="entry name" value="RIBOFLAVIN TRANSPORTER RIBJ"/>
    <property type="match status" value="1"/>
</dbReference>
<dbReference type="InterPro" id="IPR036259">
    <property type="entry name" value="MFS_trans_sf"/>
</dbReference>
<feature type="transmembrane region" description="Helical" evidence="6">
    <location>
        <begin position="364"/>
        <end position="386"/>
    </location>
</feature>
<reference evidence="8" key="1">
    <citation type="submission" date="2018-08" db="EMBL/GenBank/DDBJ databases">
        <title>Murine metabolic-syndrome-specific gut microbial biobank.</title>
        <authorList>
            <person name="Liu C."/>
        </authorList>
    </citation>
    <scope>NUCLEOTIDE SEQUENCE [LARGE SCALE GENOMIC DNA]</scope>
    <source>
        <strain evidence="8">Z82</strain>
    </source>
</reference>
<dbReference type="GO" id="GO:0022857">
    <property type="term" value="F:transmembrane transporter activity"/>
    <property type="evidence" value="ECO:0007669"/>
    <property type="project" value="InterPro"/>
</dbReference>
<feature type="transmembrane region" description="Helical" evidence="6">
    <location>
        <begin position="81"/>
        <end position="102"/>
    </location>
</feature>
<comment type="caution">
    <text evidence="8">The sequence shown here is derived from an EMBL/GenBank/DDBJ whole genome shotgun (WGS) entry which is preliminary data.</text>
</comment>
<feature type="transmembrane region" description="Helical" evidence="6">
    <location>
        <begin position="12"/>
        <end position="34"/>
    </location>
</feature>
<feature type="domain" description="Major facilitator superfamily (MFS) profile" evidence="7">
    <location>
        <begin position="14"/>
        <end position="421"/>
    </location>
</feature>
<evidence type="ECO:0000256" key="2">
    <source>
        <dbReference type="ARBA" id="ARBA00022448"/>
    </source>
</evidence>
<evidence type="ECO:0000256" key="4">
    <source>
        <dbReference type="ARBA" id="ARBA00022989"/>
    </source>
</evidence>
<evidence type="ECO:0000256" key="3">
    <source>
        <dbReference type="ARBA" id="ARBA00022692"/>
    </source>
</evidence>
<gene>
    <name evidence="8" type="ORF">D1639_03925</name>
</gene>
<dbReference type="EMBL" id="QWKH01000017">
    <property type="protein sequence ID" value="NBI34192.1"/>
    <property type="molecule type" value="Genomic_DNA"/>
</dbReference>
<keyword evidence="5 6" id="KW-0472">Membrane</keyword>
<sequence>MGSSQVKGSNYAWAIAISCIAFYAVPLGFAANHAGLFLTPVINEFGWSQTEASLFMSIQPWVAAICTPFAGKLIMKYNPRWILGAAVLVFGLANLACAWFTAPWQWNVYGVLYGASAAFWMYIATPTMVNRWFAKNNGSVIGAIGVFVSLFGAIMSPIIGGWIATWGWQQARIICSVIVLVAGAGVTFALLRESPEKMGVKPWGYDAAEADRAKSAEAKVTEVKETQGLTRGEALKQPALWLLILMAGMFVISASFVQQLARYASTNTLFTDGAAVGALAVSVAMVTSMIGKFGLGWISDHFGAKMSGIVAGVLGAAGAAVALVSGGSEMMFYVGVGLFGIGYSALNVVPPLTCQQAFGDKDYASVFSVVATGLNVFSGFSALIYAQIFDITGSYAGAFWMNIIFYVLIVVLALIIVPMGRRAWAK</sequence>
<protein>
    <submittedName>
        <fullName evidence="8">MFS transporter</fullName>
    </submittedName>
</protein>
<dbReference type="PROSITE" id="PS51257">
    <property type="entry name" value="PROKAR_LIPOPROTEIN"/>
    <property type="match status" value="1"/>
</dbReference>
<dbReference type="Gene3D" id="1.20.1250.20">
    <property type="entry name" value="MFS general substrate transporter like domains"/>
    <property type="match status" value="1"/>
</dbReference>
<evidence type="ECO:0000259" key="7">
    <source>
        <dbReference type="PROSITE" id="PS50850"/>
    </source>
</evidence>
<keyword evidence="2" id="KW-0813">Transport</keyword>
<feature type="transmembrane region" description="Helical" evidence="6">
    <location>
        <begin position="273"/>
        <end position="295"/>
    </location>
</feature>